<keyword evidence="1 2" id="KW-0732">Signal</keyword>
<protein>
    <recommendedName>
        <fullName evidence="3">Outer membrane protein beta-barrel domain-containing protein</fullName>
    </recommendedName>
</protein>
<dbReference type="EMBL" id="JACIDK010000001">
    <property type="protein sequence ID" value="MBB3889720.1"/>
    <property type="molecule type" value="Genomic_DNA"/>
</dbReference>
<name>A0A839ZWQ4_9CAUL</name>
<evidence type="ECO:0000256" key="2">
    <source>
        <dbReference type="SAM" id="SignalP"/>
    </source>
</evidence>
<dbReference type="Proteomes" id="UP000530564">
    <property type="component" value="Unassembled WGS sequence"/>
</dbReference>
<dbReference type="Pfam" id="PF13505">
    <property type="entry name" value="OMP_b-brl"/>
    <property type="match status" value="1"/>
</dbReference>
<evidence type="ECO:0000256" key="1">
    <source>
        <dbReference type="ARBA" id="ARBA00022729"/>
    </source>
</evidence>
<dbReference type="InterPro" id="IPR027385">
    <property type="entry name" value="Beta-barrel_OMP"/>
</dbReference>
<sequence>MNKNISLIAAVAAVAMVPVAANAQAVTGYGSVGYSHHDLEGADVGAIQGRLGARFNPYLGVEGELGFGVKKDDVNIGGVKGKAELKNQAAIYGVGFLPVAPNADLYARVGYGKSEGKISVPGAIAKADGNSWNYGVGGQYFLDDKNGVRADYTRHDFEDDAGKADVWSVGYVRKF</sequence>
<dbReference type="RefSeq" id="WP_183769719.1">
    <property type="nucleotide sequence ID" value="NZ_JACIDK010000001.1"/>
</dbReference>
<feature type="domain" description="Outer membrane protein beta-barrel" evidence="3">
    <location>
        <begin position="8"/>
        <end position="175"/>
    </location>
</feature>
<evidence type="ECO:0000259" key="3">
    <source>
        <dbReference type="Pfam" id="PF13505"/>
    </source>
</evidence>
<feature type="signal peptide" evidence="2">
    <location>
        <begin position="1"/>
        <end position="23"/>
    </location>
</feature>
<feature type="chain" id="PRO_5032364782" description="Outer membrane protein beta-barrel domain-containing protein" evidence="2">
    <location>
        <begin position="24"/>
        <end position="175"/>
    </location>
</feature>
<keyword evidence="5" id="KW-1185">Reference proteome</keyword>
<evidence type="ECO:0000313" key="4">
    <source>
        <dbReference type="EMBL" id="MBB3889720.1"/>
    </source>
</evidence>
<reference evidence="4 5" key="1">
    <citation type="submission" date="2020-08" db="EMBL/GenBank/DDBJ databases">
        <title>Genomic Encyclopedia of Type Strains, Phase IV (KMG-IV): sequencing the most valuable type-strain genomes for metagenomic binning, comparative biology and taxonomic classification.</title>
        <authorList>
            <person name="Goeker M."/>
        </authorList>
    </citation>
    <scope>NUCLEOTIDE SEQUENCE [LARGE SCALE GENOMIC DNA]</scope>
    <source>
        <strain evidence="4 5">DSM 21793</strain>
    </source>
</reference>
<proteinExistence type="predicted"/>
<gene>
    <name evidence="4" type="ORF">GGQ61_000417</name>
</gene>
<organism evidence="4 5">
    <name type="scientific">Phenylobacterium haematophilum</name>
    <dbReference type="NCBI Taxonomy" id="98513"/>
    <lineage>
        <taxon>Bacteria</taxon>
        <taxon>Pseudomonadati</taxon>
        <taxon>Pseudomonadota</taxon>
        <taxon>Alphaproteobacteria</taxon>
        <taxon>Caulobacterales</taxon>
        <taxon>Caulobacteraceae</taxon>
        <taxon>Phenylobacterium</taxon>
    </lineage>
</organism>
<evidence type="ECO:0000313" key="5">
    <source>
        <dbReference type="Proteomes" id="UP000530564"/>
    </source>
</evidence>
<comment type="caution">
    <text evidence="4">The sequence shown here is derived from an EMBL/GenBank/DDBJ whole genome shotgun (WGS) entry which is preliminary data.</text>
</comment>
<accession>A0A839ZWQ4</accession>
<dbReference type="SUPFAM" id="SSF56925">
    <property type="entry name" value="OMPA-like"/>
    <property type="match status" value="1"/>
</dbReference>
<dbReference type="AlphaFoldDB" id="A0A839ZWQ4"/>
<dbReference type="InterPro" id="IPR011250">
    <property type="entry name" value="OMP/PagP_B-barrel"/>
</dbReference>
<dbReference type="Gene3D" id="2.40.160.20">
    <property type="match status" value="1"/>
</dbReference>